<accession>A0A7S2IEL5</accession>
<dbReference type="Gene3D" id="2.10.25.10">
    <property type="entry name" value="Laminin"/>
    <property type="match status" value="1"/>
</dbReference>
<feature type="disulfide bond" evidence="1">
    <location>
        <begin position="116"/>
        <end position="125"/>
    </location>
</feature>
<dbReference type="InterPro" id="IPR000742">
    <property type="entry name" value="EGF"/>
</dbReference>
<dbReference type="PROSITE" id="PS00022">
    <property type="entry name" value="EGF_1"/>
    <property type="match status" value="1"/>
</dbReference>
<dbReference type="AlphaFoldDB" id="A0A7S2IEL5"/>
<proteinExistence type="predicted"/>
<evidence type="ECO:0000313" key="4">
    <source>
        <dbReference type="EMBL" id="CAD9517336.1"/>
    </source>
</evidence>
<protein>
    <recommendedName>
        <fullName evidence="3">EGF-like domain-containing protein</fullName>
    </recommendedName>
</protein>
<dbReference type="SUPFAM" id="SSF56219">
    <property type="entry name" value="DNase I-like"/>
    <property type="match status" value="1"/>
</dbReference>
<dbReference type="InterPro" id="IPR036691">
    <property type="entry name" value="Endo/exonu/phosph_ase_sf"/>
</dbReference>
<evidence type="ECO:0000256" key="2">
    <source>
        <dbReference type="SAM" id="SignalP"/>
    </source>
</evidence>
<gene>
    <name evidence="4" type="ORF">HTAM1171_LOCUS11751</name>
</gene>
<feature type="domain" description="EGF-like" evidence="3">
    <location>
        <begin position="95"/>
        <end position="126"/>
    </location>
</feature>
<sequence length="617" mass="66309">MKLMNKFILSFGLGVFFLSTSPFSSIVTEAACIVEPGDFEKGCHFFLSAPSCPSGYKRVKYGDCGCRWGVCTKSYYRCEGVPRCCGGWTGGSACDVPICEDGCNAGECVLPGICECPEGYDGKSCEIAPPPSVDELTVMTLNFACRDTFPFSGCDNCQTRFDLLRKAILGDADFEGLPDLDLVDVILAQELGTEKENFEQISSALKDRGFQYTTGDPAPTADDSICSDPLVFDSDDKDAGSSISGLNSGGLVTWSKFPIVGTHAQNWCAHTFPLPAGYLSTLLDVGNGRAIAVINLHAMPEYDLQIEAEDVRAYQFGELSGFAGELSNLFHDSNTPFSVILGGDFNEDIYSRNSLSANPGCGSITSDLVEQKFGSVGLHIRDACTSNKIGNPTWDPTRNDLAGRFSESGTHQVLDFLIQHSSSHAGNGPENVVSVLKSKTPWSGQFCEGYLDVPSSGTASALSDHNVVTATFQLPQGTSTSNMDDALATYKNAINSWINGNLVDNAACGQEGSGCGTDSDCCSKEHSWTSSGQYCNNLYQCEPCRELHGSCGPQIEGSMCCGYNDYKSDRGTHCEIVGNLGAICIRKFVDGTSCLWDEECRSKRCIWKGLSRQCAPP</sequence>
<keyword evidence="2" id="KW-0732">Signal</keyword>
<dbReference type="Gene3D" id="3.60.10.10">
    <property type="entry name" value="Endonuclease/exonuclease/phosphatase"/>
    <property type="match status" value="1"/>
</dbReference>
<dbReference type="PROSITE" id="PS50026">
    <property type="entry name" value="EGF_3"/>
    <property type="match status" value="1"/>
</dbReference>
<keyword evidence="1" id="KW-1015">Disulfide bond</keyword>
<name>A0A7S2IEL5_9STRA</name>
<dbReference type="PROSITE" id="PS01186">
    <property type="entry name" value="EGF_2"/>
    <property type="match status" value="1"/>
</dbReference>
<keyword evidence="1" id="KW-0245">EGF-like domain</keyword>
<feature type="chain" id="PRO_5031393233" description="EGF-like domain-containing protein" evidence="2">
    <location>
        <begin position="23"/>
        <end position="617"/>
    </location>
</feature>
<reference evidence="4" key="1">
    <citation type="submission" date="2021-01" db="EMBL/GenBank/DDBJ databases">
        <authorList>
            <person name="Corre E."/>
            <person name="Pelletier E."/>
            <person name="Niang G."/>
            <person name="Scheremetjew M."/>
            <person name="Finn R."/>
            <person name="Kale V."/>
            <person name="Holt S."/>
            <person name="Cochrane G."/>
            <person name="Meng A."/>
            <person name="Brown T."/>
            <person name="Cohen L."/>
        </authorList>
    </citation>
    <scope>NUCLEOTIDE SEQUENCE</scope>
    <source>
        <strain evidence="4">CCMP826</strain>
    </source>
</reference>
<evidence type="ECO:0000259" key="3">
    <source>
        <dbReference type="PROSITE" id="PS50026"/>
    </source>
</evidence>
<feature type="signal peptide" evidence="2">
    <location>
        <begin position="1"/>
        <end position="22"/>
    </location>
</feature>
<comment type="caution">
    <text evidence="1">Lacks conserved residue(s) required for the propagation of feature annotation.</text>
</comment>
<organism evidence="4">
    <name type="scientific">Helicotheca tamesis</name>
    <dbReference type="NCBI Taxonomy" id="374047"/>
    <lineage>
        <taxon>Eukaryota</taxon>
        <taxon>Sar</taxon>
        <taxon>Stramenopiles</taxon>
        <taxon>Ochrophyta</taxon>
        <taxon>Bacillariophyta</taxon>
        <taxon>Mediophyceae</taxon>
        <taxon>Lithodesmiophycidae</taxon>
        <taxon>Lithodesmiales</taxon>
        <taxon>Lithodesmiaceae</taxon>
        <taxon>Helicotheca</taxon>
    </lineage>
</organism>
<dbReference type="EMBL" id="HBGV01018957">
    <property type="protein sequence ID" value="CAD9517336.1"/>
    <property type="molecule type" value="Transcribed_RNA"/>
</dbReference>
<evidence type="ECO:0000256" key="1">
    <source>
        <dbReference type="PROSITE-ProRule" id="PRU00076"/>
    </source>
</evidence>